<gene>
    <name evidence="6" type="ORF">AKO1_002778</name>
</gene>
<dbReference type="Gene3D" id="3.40.395.10">
    <property type="entry name" value="Adenoviral Proteinase, Chain A"/>
    <property type="match status" value="1"/>
</dbReference>
<dbReference type="EMBL" id="JAOPGA020000092">
    <property type="protein sequence ID" value="KAL0476775.1"/>
    <property type="molecule type" value="Genomic_DNA"/>
</dbReference>
<dbReference type="GO" id="GO:0008234">
    <property type="term" value="F:cysteine-type peptidase activity"/>
    <property type="evidence" value="ECO:0007669"/>
    <property type="project" value="UniProtKB-KW"/>
</dbReference>
<feature type="domain" description="Ubiquitin-like protease family profile" evidence="5">
    <location>
        <begin position="312"/>
        <end position="475"/>
    </location>
</feature>
<dbReference type="PROSITE" id="PS50600">
    <property type="entry name" value="ULP_PROTEASE"/>
    <property type="match status" value="1"/>
</dbReference>
<dbReference type="Proteomes" id="UP001431209">
    <property type="component" value="Unassembled WGS sequence"/>
</dbReference>
<dbReference type="PANTHER" id="PTHR46915">
    <property type="entry name" value="UBIQUITIN-LIKE PROTEASE 4-RELATED"/>
    <property type="match status" value="1"/>
</dbReference>
<dbReference type="SUPFAM" id="SSF54001">
    <property type="entry name" value="Cysteine proteinases"/>
    <property type="match status" value="1"/>
</dbReference>
<name>A0AAW2YJ06_9EUKA</name>
<keyword evidence="2 6" id="KW-0645">Protease</keyword>
<evidence type="ECO:0000256" key="1">
    <source>
        <dbReference type="ARBA" id="ARBA00005234"/>
    </source>
</evidence>
<accession>A0AAW2YJ06</accession>
<evidence type="ECO:0000256" key="2">
    <source>
        <dbReference type="ARBA" id="ARBA00022670"/>
    </source>
</evidence>
<feature type="non-terminal residue" evidence="6">
    <location>
        <position position="504"/>
    </location>
</feature>
<dbReference type="AlphaFoldDB" id="A0AAW2YJ06"/>
<dbReference type="Pfam" id="PF02902">
    <property type="entry name" value="Peptidase_C48"/>
    <property type="match status" value="1"/>
</dbReference>
<comment type="caution">
    <text evidence="6">The sequence shown here is derived from an EMBL/GenBank/DDBJ whole genome shotgun (WGS) entry which is preliminary data.</text>
</comment>
<dbReference type="InterPro" id="IPR003653">
    <property type="entry name" value="Peptidase_C48_C"/>
</dbReference>
<dbReference type="InterPro" id="IPR038765">
    <property type="entry name" value="Papain-like_cys_pep_sf"/>
</dbReference>
<dbReference type="GO" id="GO:0016926">
    <property type="term" value="P:protein desumoylation"/>
    <property type="evidence" value="ECO:0007669"/>
    <property type="project" value="UniProtKB-ARBA"/>
</dbReference>
<keyword evidence="7" id="KW-1185">Reference proteome</keyword>
<keyword evidence="4" id="KW-0788">Thiol protease</keyword>
<protein>
    <submittedName>
        <fullName evidence="6">Ubiquitin-like protease</fullName>
    </submittedName>
</protein>
<comment type="similarity">
    <text evidence="1">Belongs to the peptidase C48 family.</text>
</comment>
<keyword evidence="3" id="KW-0378">Hydrolase</keyword>
<organism evidence="6 7">
    <name type="scientific">Acrasis kona</name>
    <dbReference type="NCBI Taxonomy" id="1008807"/>
    <lineage>
        <taxon>Eukaryota</taxon>
        <taxon>Discoba</taxon>
        <taxon>Heterolobosea</taxon>
        <taxon>Tetramitia</taxon>
        <taxon>Eutetramitia</taxon>
        <taxon>Acrasidae</taxon>
        <taxon>Acrasis</taxon>
    </lineage>
</organism>
<evidence type="ECO:0000259" key="5">
    <source>
        <dbReference type="PROSITE" id="PS50600"/>
    </source>
</evidence>
<proteinExistence type="inferred from homology"/>
<reference evidence="6 7" key="1">
    <citation type="submission" date="2024-03" db="EMBL/GenBank/DDBJ databases">
        <title>The Acrasis kona genome and developmental transcriptomes reveal deep origins of eukaryotic multicellular pathways.</title>
        <authorList>
            <person name="Sheikh S."/>
            <person name="Fu C.-J."/>
            <person name="Brown M.W."/>
            <person name="Baldauf S.L."/>
        </authorList>
    </citation>
    <scope>NUCLEOTIDE SEQUENCE [LARGE SCALE GENOMIC DNA]</scope>
    <source>
        <strain evidence="6 7">ATCC MYA-3509</strain>
    </source>
</reference>
<dbReference type="GO" id="GO:0006508">
    <property type="term" value="P:proteolysis"/>
    <property type="evidence" value="ECO:0007669"/>
    <property type="project" value="UniProtKB-KW"/>
</dbReference>
<evidence type="ECO:0000256" key="3">
    <source>
        <dbReference type="ARBA" id="ARBA00022801"/>
    </source>
</evidence>
<sequence length="504" mass="58176">MNEDDEVVCVGEDRLIEVIQTNMNQPSILVEDSPKKTISQNYPIFNNKRKNEAVDNGPNKKIAKNNKVQNAIESKLLARSAPIKPTPIRLAVPHKPTPRISHVIDDDEDVLETAIEVNKGARITKLVYEQNVVHDFDARCLHNDQIIKSRTFYIGSNTFSIELVDPDEKLQTIYSSFSQVRSIIYIKLKHFQDTHELEYITVKVDSIQSAWIIDKVIGMNARISINNTTFPNQTDSESKGFFIIFPSANLIPLLSHILPHASTFTTTSQLYEHTKLSPSIISRSLSARLIDGRAYLKEPINTEKPIITYKNIGITRSDIRRLEENQMLNDQVIDFYVEHLQENNIEKIHIFHTTFFPLLQKDFSRLAQRVPSPSTRIFKKDLIMVPINLDNIHWILVSIIKPSSQEPIIVYCDSLAKRIQPHIVDRIIEYMNMRWAIEDSQESPKQYSIQQAILPQQEQGSVDCGVYICKYMELFIKQYNTLTYPINKPSWFTKNDVKQTRIKI</sequence>
<evidence type="ECO:0000256" key="4">
    <source>
        <dbReference type="ARBA" id="ARBA00022807"/>
    </source>
</evidence>
<evidence type="ECO:0000313" key="7">
    <source>
        <dbReference type="Proteomes" id="UP001431209"/>
    </source>
</evidence>
<evidence type="ECO:0000313" key="6">
    <source>
        <dbReference type="EMBL" id="KAL0476775.1"/>
    </source>
</evidence>
<dbReference type="PANTHER" id="PTHR46915:SF2">
    <property type="entry name" value="UBIQUITIN-LIKE PROTEASE 4"/>
    <property type="match status" value="1"/>
</dbReference>